<dbReference type="PROSITE" id="PS51192">
    <property type="entry name" value="HELICASE_ATP_BIND_1"/>
    <property type="match status" value="1"/>
</dbReference>
<proteinExistence type="predicted"/>
<dbReference type="AlphaFoldDB" id="A0AAN6LW45"/>
<keyword evidence="1" id="KW-0547">Nucleotide-binding</keyword>
<dbReference type="GO" id="GO:0008094">
    <property type="term" value="F:ATP-dependent activity, acting on DNA"/>
    <property type="evidence" value="ECO:0007669"/>
    <property type="project" value="TreeGrafter"/>
</dbReference>
<dbReference type="SMART" id="SM00487">
    <property type="entry name" value="DEXDc"/>
    <property type="match status" value="1"/>
</dbReference>
<gene>
    <name evidence="7" type="ORF">GRF29_106g698129</name>
</gene>
<name>A0AAN6LW45_9PLEO</name>
<dbReference type="GO" id="GO:0005524">
    <property type="term" value="F:ATP binding"/>
    <property type="evidence" value="ECO:0007669"/>
    <property type="project" value="UniProtKB-KW"/>
</dbReference>
<dbReference type="GO" id="GO:0005634">
    <property type="term" value="C:nucleus"/>
    <property type="evidence" value="ECO:0007669"/>
    <property type="project" value="TreeGrafter"/>
</dbReference>
<protein>
    <submittedName>
        <fullName evidence="7">Uncharacterized protein</fullName>
    </submittedName>
</protein>
<dbReference type="InterPro" id="IPR000330">
    <property type="entry name" value="SNF2_N"/>
</dbReference>
<evidence type="ECO:0000259" key="6">
    <source>
        <dbReference type="PROSITE" id="PS51194"/>
    </source>
</evidence>
<dbReference type="InterPro" id="IPR050628">
    <property type="entry name" value="SNF2_RAD54_helicase_TF"/>
</dbReference>
<feature type="domain" description="Helicase ATP-binding" evidence="5">
    <location>
        <begin position="135"/>
        <end position="345"/>
    </location>
</feature>
<feature type="compositionally biased region" description="Basic and acidic residues" evidence="4">
    <location>
        <begin position="575"/>
        <end position="585"/>
    </location>
</feature>
<feature type="domain" description="Helicase C-terminal" evidence="6">
    <location>
        <begin position="613"/>
        <end position="729"/>
    </location>
</feature>
<dbReference type="GO" id="GO:0006281">
    <property type="term" value="P:DNA repair"/>
    <property type="evidence" value="ECO:0007669"/>
    <property type="project" value="TreeGrafter"/>
</dbReference>
<dbReference type="Gene3D" id="3.40.50.300">
    <property type="entry name" value="P-loop containing nucleotide triphosphate hydrolases"/>
    <property type="match status" value="1"/>
</dbReference>
<dbReference type="Gene3D" id="3.40.50.10810">
    <property type="entry name" value="Tandem AAA-ATPase domain"/>
    <property type="match status" value="2"/>
</dbReference>
<comment type="caution">
    <text evidence="7">The sequence shown here is derived from an EMBL/GenBank/DDBJ whole genome shotgun (WGS) entry which is preliminary data.</text>
</comment>
<evidence type="ECO:0000256" key="2">
    <source>
        <dbReference type="ARBA" id="ARBA00022801"/>
    </source>
</evidence>
<dbReference type="SUPFAM" id="SSF52540">
    <property type="entry name" value="P-loop containing nucleoside triphosphate hydrolases"/>
    <property type="match status" value="2"/>
</dbReference>
<dbReference type="PROSITE" id="PS51194">
    <property type="entry name" value="HELICASE_CTER"/>
    <property type="match status" value="1"/>
</dbReference>
<dbReference type="CDD" id="cd18793">
    <property type="entry name" value="SF2_C_SNF"/>
    <property type="match status" value="1"/>
</dbReference>
<evidence type="ECO:0000313" key="8">
    <source>
        <dbReference type="Proteomes" id="UP001280581"/>
    </source>
</evidence>
<dbReference type="InterPro" id="IPR049730">
    <property type="entry name" value="SNF2/RAD54-like_C"/>
</dbReference>
<dbReference type="InterPro" id="IPR038718">
    <property type="entry name" value="SNF2-like_sf"/>
</dbReference>
<dbReference type="Proteomes" id="UP001280581">
    <property type="component" value="Unassembled WGS sequence"/>
</dbReference>
<keyword evidence="8" id="KW-1185">Reference proteome</keyword>
<sequence>MDAFKRVERAAHKRRHIALSSTTERGSVQQAIQKFHNHIQHRMRPATYLWDKHEPPTGNTTTESARYKSLVENATQAAEDDDEGAKIPESLCPQWTQRIVNIHKSKDARRESTGELALTSDLRPWQRSGICQMRAIYQQSPHVVLVGDEMGLGKTLQQLAFLDEEMDAMPGSFHVIITTKLCVQVWVREIERNFKESPRMKYIVLNDKVKLSARDLVASGIRIAITTYGFVLAQAKKTQSFCDFAKIVTGHGYQNAMNLLPDRAFPDAFKKGRPCDLLASPWYSHQGMEHASVILDEGHMAKNQTGKIHEAIRRIPKKSLFILTGSIVPNNVWDLFGIMHLFPGEHPFSTQERFRKTFAKKINNVYTEPSPSKLNRLVKYMMGFTVARPSSVLNLPGLVVQYHDITIDSRDAELSAVWAFKFVQAVRWGKGNGDPLKARREDQKAMFYAARARQYIANRLLITNRSIEVEENILSQWRVLMKTFTPTCKEKDIKAMDDEDFPGPRTIVTDDAESQVKDFMDKASRNLAATSQVPPPESLVDDGDLLQQESGANMDTNAEEIVPVAAEEPENENYDDGKGDDEKADPSGQTSCLWLNQVKQATTEQLMSSKVKEILQLVVWIRKTYPSEKIIIFSYFLKFQDIIAEAIHRKTTNSFETIRIIRIDGTMSSTVAAERQNEFESSGCDTLLLLTTAGAHGVNLQCASQIIQAEPWWNSNEEKQAYCCFHRQN</sequence>
<organism evidence="7 8">
    <name type="scientific">Pseudopithomyces chartarum</name>
    <dbReference type="NCBI Taxonomy" id="1892770"/>
    <lineage>
        <taxon>Eukaryota</taxon>
        <taxon>Fungi</taxon>
        <taxon>Dikarya</taxon>
        <taxon>Ascomycota</taxon>
        <taxon>Pezizomycotina</taxon>
        <taxon>Dothideomycetes</taxon>
        <taxon>Pleosporomycetidae</taxon>
        <taxon>Pleosporales</taxon>
        <taxon>Massarineae</taxon>
        <taxon>Didymosphaeriaceae</taxon>
        <taxon>Pseudopithomyces</taxon>
    </lineage>
</organism>
<feature type="region of interest" description="Disordered" evidence="4">
    <location>
        <begin position="565"/>
        <end position="588"/>
    </location>
</feature>
<evidence type="ECO:0000313" key="7">
    <source>
        <dbReference type="EMBL" id="KAK3203805.1"/>
    </source>
</evidence>
<evidence type="ECO:0000259" key="5">
    <source>
        <dbReference type="PROSITE" id="PS51192"/>
    </source>
</evidence>
<dbReference type="EMBL" id="WVTA01000010">
    <property type="protein sequence ID" value="KAK3203805.1"/>
    <property type="molecule type" value="Genomic_DNA"/>
</dbReference>
<dbReference type="PANTHER" id="PTHR45626:SF11">
    <property type="entry name" value="FAMILY HELICASE, PUTATIVE (AFU_ORTHOLOGUE AFUA_5G06590)-RELATED"/>
    <property type="match status" value="1"/>
</dbReference>
<evidence type="ECO:0000256" key="3">
    <source>
        <dbReference type="ARBA" id="ARBA00022840"/>
    </source>
</evidence>
<keyword evidence="3" id="KW-0067">ATP-binding</keyword>
<evidence type="ECO:0000256" key="1">
    <source>
        <dbReference type="ARBA" id="ARBA00022741"/>
    </source>
</evidence>
<dbReference type="InterPro" id="IPR027417">
    <property type="entry name" value="P-loop_NTPase"/>
</dbReference>
<evidence type="ECO:0000256" key="4">
    <source>
        <dbReference type="SAM" id="MobiDB-lite"/>
    </source>
</evidence>
<dbReference type="GO" id="GO:0016787">
    <property type="term" value="F:hydrolase activity"/>
    <property type="evidence" value="ECO:0007669"/>
    <property type="project" value="UniProtKB-KW"/>
</dbReference>
<reference evidence="7 8" key="1">
    <citation type="submission" date="2021-02" db="EMBL/GenBank/DDBJ databases">
        <title>Genome assembly of Pseudopithomyces chartarum.</title>
        <authorList>
            <person name="Jauregui R."/>
            <person name="Singh J."/>
            <person name="Voisey C."/>
        </authorList>
    </citation>
    <scope>NUCLEOTIDE SEQUENCE [LARGE SCALE GENOMIC DNA]</scope>
    <source>
        <strain evidence="7 8">AGR01</strain>
    </source>
</reference>
<dbReference type="InterPro" id="IPR014001">
    <property type="entry name" value="Helicase_ATP-bd"/>
</dbReference>
<keyword evidence="2" id="KW-0378">Hydrolase</keyword>
<dbReference type="Pfam" id="PF00176">
    <property type="entry name" value="SNF2-rel_dom"/>
    <property type="match status" value="1"/>
</dbReference>
<dbReference type="InterPro" id="IPR001650">
    <property type="entry name" value="Helicase_C-like"/>
</dbReference>
<dbReference type="PANTHER" id="PTHR45626">
    <property type="entry name" value="TRANSCRIPTION TERMINATION FACTOR 2-RELATED"/>
    <property type="match status" value="1"/>
</dbReference>
<accession>A0AAN6LW45</accession>
<dbReference type="Pfam" id="PF00271">
    <property type="entry name" value="Helicase_C"/>
    <property type="match status" value="1"/>
</dbReference>